<feature type="domain" description="Trafficking protein particle complex subunit 13 N-terminal" evidence="1">
    <location>
        <begin position="17"/>
        <end position="188"/>
    </location>
</feature>
<sequence>MARERSTSVAEGLKEPHSVNLKVLRLSRPTFNLQYPLPSLSSNVENGSSLELLHHSSLSYPSQPSTPFPLGPLVTLPSSFENAYIGESFSCCLSANNSTPFDLTDVRISAEIETPSVSVPLELVLPPDANPDETSLVAGNSFQRIIRYDLKEEGKYVLAVTVTYTEPPKPNTPTPRSRTFRKLYQFVAQQCLMVRTKAGRLTNGNAVLEAQVENVGEAPVTLENINLLARNGWTPLPVGDTTKGSFLREKEVLQVAFYLLAEKGYVGDKTVLGQLDIEWRAMGGDKGQLTTGNLGIRRMPGS</sequence>
<dbReference type="STRING" id="1160509.A0A3N4J1D2"/>
<dbReference type="GO" id="GO:1990072">
    <property type="term" value="C:TRAPPIII protein complex"/>
    <property type="evidence" value="ECO:0007669"/>
    <property type="project" value="TreeGrafter"/>
</dbReference>
<dbReference type="Pfam" id="PF23647">
    <property type="entry name" value="TRAPPC13_M"/>
    <property type="match status" value="1"/>
</dbReference>
<feature type="domain" description="Trafficking protein particle complex subunit 13 middle" evidence="2">
    <location>
        <begin position="193"/>
        <end position="295"/>
    </location>
</feature>
<evidence type="ECO:0000259" key="1">
    <source>
        <dbReference type="Pfam" id="PF06159"/>
    </source>
</evidence>
<dbReference type="PANTHER" id="PTHR13134">
    <property type="entry name" value="TRAFFICKING PROTEIN PARTICLE COMPLEX SUBUNIT 13"/>
    <property type="match status" value="1"/>
</dbReference>
<evidence type="ECO:0008006" key="5">
    <source>
        <dbReference type="Google" id="ProtNLM"/>
    </source>
</evidence>
<dbReference type="EMBL" id="ML119646">
    <property type="protein sequence ID" value="RPA87734.1"/>
    <property type="molecule type" value="Genomic_DNA"/>
</dbReference>
<dbReference type="AlphaFoldDB" id="A0A3N4J1D2"/>
<keyword evidence="4" id="KW-1185">Reference proteome</keyword>
<protein>
    <recommendedName>
        <fullName evidence="5">DUF974-domain-containing protein</fullName>
    </recommendedName>
</protein>
<dbReference type="OrthoDB" id="10250284at2759"/>
<proteinExistence type="predicted"/>
<evidence type="ECO:0000313" key="3">
    <source>
        <dbReference type="EMBL" id="RPA87734.1"/>
    </source>
</evidence>
<dbReference type="InterPro" id="IPR055429">
    <property type="entry name" value="TRAPPC13_M"/>
</dbReference>
<dbReference type="Pfam" id="PF06159">
    <property type="entry name" value="TRAPPC13_N"/>
    <property type="match status" value="1"/>
</dbReference>
<gene>
    <name evidence="3" type="ORF">BJ508DRAFT_372002</name>
</gene>
<name>A0A3N4J1D2_ASCIM</name>
<reference evidence="3 4" key="1">
    <citation type="journal article" date="2018" name="Nat. Ecol. Evol.">
        <title>Pezizomycetes genomes reveal the molecular basis of ectomycorrhizal truffle lifestyle.</title>
        <authorList>
            <person name="Murat C."/>
            <person name="Payen T."/>
            <person name="Noel B."/>
            <person name="Kuo A."/>
            <person name="Morin E."/>
            <person name="Chen J."/>
            <person name="Kohler A."/>
            <person name="Krizsan K."/>
            <person name="Balestrini R."/>
            <person name="Da Silva C."/>
            <person name="Montanini B."/>
            <person name="Hainaut M."/>
            <person name="Levati E."/>
            <person name="Barry K.W."/>
            <person name="Belfiori B."/>
            <person name="Cichocki N."/>
            <person name="Clum A."/>
            <person name="Dockter R.B."/>
            <person name="Fauchery L."/>
            <person name="Guy J."/>
            <person name="Iotti M."/>
            <person name="Le Tacon F."/>
            <person name="Lindquist E.A."/>
            <person name="Lipzen A."/>
            <person name="Malagnac F."/>
            <person name="Mello A."/>
            <person name="Molinier V."/>
            <person name="Miyauchi S."/>
            <person name="Poulain J."/>
            <person name="Riccioni C."/>
            <person name="Rubini A."/>
            <person name="Sitrit Y."/>
            <person name="Splivallo R."/>
            <person name="Traeger S."/>
            <person name="Wang M."/>
            <person name="Zifcakova L."/>
            <person name="Wipf D."/>
            <person name="Zambonelli A."/>
            <person name="Paolocci F."/>
            <person name="Nowrousian M."/>
            <person name="Ottonello S."/>
            <person name="Baldrian P."/>
            <person name="Spatafora J.W."/>
            <person name="Henrissat B."/>
            <person name="Nagy L.G."/>
            <person name="Aury J.M."/>
            <person name="Wincker P."/>
            <person name="Grigoriev I.V."/>
            <person name="Bonfante P."/>
            <person name="Martin F.M."/>
        </authorList>
    </citation>
    <scope>NUCLEOTIDE SEQUENCE [LARGE SCALE GENOMIC DNA]</scope>
    <source>
        <strain evidence="3 4">RN42</strain>
    </source>
</reference>
<dbReference type="InterPro" id="IPR010378">
    <property type="entry name" value="TRAPPC13"/>
</dbReference>
<dbReference type="PANTHER" id="PTHR13134:SF3">
    <property type="entry name" value="TRAFFICKING PROTEIN PARTICLE COMPLEX SUBUNIT 13"/>
    <property type="match status" value="1"/>
</dbReference>
<organism evidence="3 4">
    <name type="scientific">Ascobolus immersus RN42</name>
    <dbReference type="NCBI Taxonomy" id="1160509"/>
    <lineage>
        <taxon>Eukaryota</taxon>
        <taxon>Fungi</taxon>
        <taxon>Dikarya</taxon>
        <taxon>Ascomycota</taxon>
        <taxon>Pezizomycotina</taxon>
        <taxon>Pezizomycetes</taxon>
        <taxon>Pezizales</taxon>
        <taxon>Ascobolaceae</taxon>
        <taxon>Ascobolus</taxon>
    </lineage>
</organism>
<accession>A0A3N4J1D2</accession>
<evidence type="ECO:0000313" key="4">
    <source>
        <dbReference type="Proteomes" id="UP000275078"/>
    </source>
</evidence>
<dbReference type="Proteomes" id="UP000275078">
    <property type="component" value="Unassembled WGS sequence"/>
</dbReference>
<evidence type="ECO:0000259" key="2">
    <source>
        <dbReference type="Pfam" id="PF23647"/>
    </source>
</evidence>
<dbReference type="InterPro" id="IPR055427">
    <property type="entry name" value="TRAPPC13_N"/>
</dbReference>